<feature type="signal peptide" evidence="4">
    <location>
        <begin position="1"/>
        <end position="25"/>
    </location>
</feature>
<comment type="subcellular location">
    <subcellularLocation>
        <location evidence="1">Periplasm</location>
    </subcellularLocation>
</comment>
<dbReference type="InterPro" id="IPR049784">
    <property type="entry name" value="ChvE-like"/>
</dbReference>
<evidence type="ECO:0000259" key="5">
    <source>
        <dbReference type="Pfam" id="PF13407"/>
    </source>
</evidence>
<evidence type="ECO:0000313" key="6">
    <source>
        <dbReference type="EMBL" id="SCC70908.1"/>
    </source>
</evidence>
<evidence type="ECO:0000256" key="4">
    <source>
        <dbReference type="SAM" id="SignalP"/>
    </source>
</evidence>
<dbReference type="GO" id="GO:0030288">
    <property type="term" value="C:outer membrane-bounded periplasmic space"/>
    <property type="evidence" value="ECO:0007669"/>
    <property type="project" value="TreeGrafter"/>
</dbReference>
<dbReference type="InterPro" id="IPR025997">
    <property type="entry name" value="SBP_2_dom"/>
</dbReference>
<dbReference type="EMBL" id="FMBK01000001">
    <property type="protein sequence ID" value="SCC70908.1"/>
    <property type="molecule type" value="Genomic_DNA"/>
</dbReference>
<sequence length="354" mass="38213">MKMYKTLTTSVVTIALAAFANCTYAAGELIGIALPNKTEARWIMDGNNIVNNLKAKGYKTDLQYSTYDVPTQISQIENMITAGVKVLIVSPVDGATVSNVLRKAKQKGIKVISYDKLIMKTNDVDYYATFDNFHVGVLQGTSIVQKLGLNAGKGPFNIELFAGSLDDNNAHMFNAGAMSVLNPYIAKGKLVVRSKQTTLAKVATLRWEGATAQARMDNLLSAFYGGARLNAVLAPNDNLATGIISSLKGVGYGRPTQPMPVITGQDAQPSNIKAIIRGDQTSTVFKDTRLLAKAAAEMVDAIVKHKPVPVNDTKSYKNGSKIVATYLVKPVLVDKSNWDAVLVKSGYYKANQLK</sequence>
<proteinExistence type="inferred from homology"/>
<dbReference type="RefSeq" id="WP_092717491.1">
    <property type="nucleotide sequence ID" value="NZ_FMBK01000001.1"/>
</dbReference>
<dbReference type="Proteomes" id="UP000243661">
    <property type="component" value="Unassembled WGS sequence"/>
</dbReference>
<comment type="similarity">
    <text evidence="2">Belongs to the bacterial solute-binding protein 2 family.</text>
</comment>
<evidence type="ECO:0000256" key="2">
    <source>
        <dbReference type="ARBA" id="ARBA00007639"/>
    </source>
</evidence>
<evidence type="ECO:0000256" key="1">
    <source>
        <dbReference type="ARBA" id="ARBA00004418"/>
    </source>
</evidence>
<feature type="chain" id="PRO_5008692649" evidence="4">
    <location>
        <begin position="26"/>
        <end position="354"/>
    </location>
</feature>
<keyword evidence="3 4" id="KW-0732">Signal</keyword>
<accession>A0A1C4GRR5</accession>
<gene>
    <name evidence="6" type="ORF">GA0116959_101252</name>
</gene>
<name>A0A1C4GRR5_9GAMM</name>
<dbReference type="PANTHER" id="PTHR30036:SF1">
    <property type="entry name" value="D-XYLOSE-BINDING PERIPLASMIC PROTEIN"/>
    <property type="match status" value="1"/>
</dbReference>
<dbReference type="SUPFAM" id="SSF53822">
    <property type="entry name" value="Periplasmic binding protein-like I"/>
    <property type="match status" value="1"/>
</dbReference>
<dbReference type="InterPro" id="IPR050555">
    <property type="entry name" value="Bact_Solute-Bind_Prot2"/>
</dbReference>
<feature type="domain" description="Periplasmic binding protein" evidence="5">
    <location>
        <begin position="30"/>
        <end position="306"/>
    </location>
</feature>
<dbReference type="Gene3D" id="3.40.50.2300">
    <property type="match status" value="2"/>
</dbReference>
<protein>
    <submittedName>
        <fullName evidence="6">Multiple monosaccharide-binding protein</fullName>
    </submittedName>
</protein>
<evidence type="ECO:0000256" key="3">
    <source>
        <dbReference type="ARBA" id="ARBA00022729"/>
    </source>
</evidence>
<dbReference type="GO" id="GO:0055085">
    <property type="term" value="P:transmembrane transport"/>
    <property type="evidence" value="ECO:0007669"/>
    <property type="project" value="UniProtKB-ARBA"/>
</dbReference>
<dbReference type="PANTHER" id="PTHR30036">
    <property type="entry name" value="D-XYLOSE-BINDING PERIPLASMIC PROTEIN"/>
    <property type="match status" value="1"/>
</dbReference>
<reference evidence="6 7" key="1">
    <citation type="submission" date="2016-08" db="EMBL/GenBank/DDBJ databases">
        <authorList>
            <person name="Seilhamer J.J."/>
        </authorList>
    </citation>
    <scope>NUCLEOTIDE SEQUENCE [LARGE SCALE GENOMIC DNA]</scope>
    <source>
        <strain evidence="6 7">ANC 4874</strain>
    </source>
</reference>
<dbReference type="GO" id="GO:0030246">
    <property type="term" value="F:carbohydrate binding"/>
    <property type="evidence" value="ECO:0007669"/>
    <property type="project" value="TreeGrafter"/>
</dbReference>
<dbReference type="InterPro" id="IPR028082">
    <property type="entry name" value="Peripla_BP_I"/>
</dbReference>
<dbReference type="AlphaFoldDB" id="A0A1C4GRR5"/>
<dbReference type="CDD" id="cd19994">
    <property type="entry name" value="PBP1_ChvE"/>
    <property type="match status" value="1"/>
</dbReference>
<evidence type="ECO:0000313" key="7">
    <source>
        <dbReference type="Proteomes" id="UP000243661"/>
    </source>
</evidence>
<organism evidence="6 7">
    <name type="scientific">Acinetobacter albensis</name>
    <dbReference type="NCBI Taxonomy" id="1673609"/>
    <lineage>
        <taxon>Bacteria</taxon>
        <taxon>Pseudomonadati</taxon>
        <taxon>Pseudomonadota</taxon>
        <taxon>Gammaproteobacteria</taxon>
        <taxon>Moraxellales</taxon>
        <taxon>Moraxellaceae</taxon>
        <taxon>Acinetobacter</taxon>
    </lineage>
</organism>
<dbReference type="OrthoDB" id="9773673at2"/>
<dbReference type="Pfam" id="PF13407">
    <property type="entry name" value="Peripla_BP_4"/>
    <property type="match status" value="1"/>
</dbReference>
<dbReference type="NCBIfam" id="NF040907">
    <property type="entry name" value="ChvE"/>
    <property type="match status" value="1"/>
</dbReference>